<organism evidence="1 2">
    <name type="scientific">Sulfitobacter sediminis</name>
    <dbReference type="NCBI Taxonomy" id="3234186"/>
    <lineage>
        <taxon>Bacteria</taxon>
        <taxon>Pseudomonadati</taxon>
        <taxon>Pseudomonadota</taxon>
        <taxon>Alphaproteobacteria</taxon>
        <taxon>Rhodobacterales</taxon>
        <taxon>Roseobacteraceae</taxon>
        <taxon>Sulfitobacter</taxon>
    </lineage>
</organism>
<keyword evidence="2" id="KW-1185">Reference proteome</keyword>
<evidence type="ECO:0000313" key="2">
    <source>
        <dbReference type="Proteomes" id="UP001556098"/>
    </source>
</evidence>
<accession>A0ABV3RU55</accession>
<comment type="caution">
    <text evidence="1">The sequence shown here is derived from an EMBL/GenBank/DDBJ whole genome shotgun (WGS) entry which is preliminary data.</text>
</comment>
<name>A0ABV3RU55_9RHOB</name>
<protein>
    <submittedName>
        <fullName evidence="1">Uncharacterized protein</fullName>
    </submittedName>
</protein>
<gene>
    <name evidence="1" type="ORF">AB2B41_23075</name>
</gene>
<sequence length="94" mass="10445">RGAALRLWASLIGSSDPDFFNTIRTKMPLIAEISSQIIQSIHTSQIPTPKTTVISNHITIGLCFRFLRSQSAIAPRTISNWFAPFVTDSTDHTM</sequence>
<feature type="non-terminal residue" evidence="1">
    <location>
        <position position="1"/>
    </location>
</feature>
<evidence type="ECO:0000313" key="1">
    <source>
        <dbReference type="EMBL" id="MEW9922489.1"/>
    </source>
</evidence>
<dbReference type="Proteomes" id="UP001556098">
    <property type="component" value="Unassembled WGS sequence"/>
</dbReference>
<proteinExistence type="predicted"/>
<dbReference type="EMBL" id="JBFNXX010000070">
    <property type="protein sequence ID" value="MEW9922489.1"/>
    <property type="molecule type" value="Genomic_DNA"/>
</dbReference>
<reference evidence="1 2" key="1">
    <citation type="submission" date="2024-07" db="EMBL/GenBank/DDBJ databases">
        <title>Marimonas sp.nov., isolated from tidal-flat sediment.</title>
        <authorList>
            <person name="Jayan J.N."/>
            <person name="Lee S.S."/>
        </authorList>
    </citation>
    <scope>NUCLEOTIDE SEQUENCE [LARGE SCALE GENOMIC DNA]</scope>
    <source>
        <strain evidence="1 2">MJW-29</strain>
    </source>
</reference>